<protein>
    <recommendedName>
        <fullName evidence="8">ABC transmembrane type-1 domain-containing protein</fullName>
    </recommendedName>
</protein>
<dbReference type="EMBL" id="ASHR01000017">
    <property type="protein sequence ID" value="ERG64609.1"/>
    <property type="molecule type" value="Genomic_DNA"/>
</dbReference>
<dbReference type="InterPro" id="IPR000515">
    <property type="entry name" value="MetI-like"/>
</dbReference>
<feature type="transmembrane region" description="Helical" evidence="7">
    <location>
        <begin position="265"/>
        <end position="283"/>
    </location>
</feature>
<evidence type="ECO:0000256" key="5">
    <source>
        <dbReference type="ARBA" id="ARBA00022989"/>
    </source>
</evidence>
<feature type="domain" description="ABC transmembrane type-1" evidence="8">
    <location>
        <begin position="100"/>
        <end position="509"/>
    </location>
</feature>
<feature type="transmembrane region" description="Helical" evidence="7">
    <location>
        <begin position="174"/>
        <end position="195"/>
    </location>
</feature>
<dbReference type="PROSITE" id="PS50928">
    <property type="entry name" value="ABC_TM1"/>
    <property type="match status" value="1"/>
</dbReference>
<dbReference type="Gene3D" id="1.10.3720.10">
    <property type="entry name" value="MetI-like"/>
    <property type="match status" value="1"/>
</dbReference>
<dbReference type="OrthoDB" id="147639at2"/>
<evidence type="ECO:0000256" key="3">
    <source>
        <dbReference type="ARBA" id="ARBA00022475"/>
    </source>
</evidence>
<gene>
    <name evidence="9" type="ORF">L332_09135</name>
</gene>
<feature type="transmembrane region" description="Helical" evidence="7">
    <location>
        <begin position="444"/>
        <end position="465"/>
    </location>
</feature>
<feature type="transmembrane region" description="Helical" evidence="7">
    <location>
        <begin position="202"/>
        <end position="225"/>
    </location>
</feature>
<accession>U1LQ81</accession>
<evidence type="ECO:0000313" key="10">
    <source>
        <dbReference type="Proteomes" id="UP000016462"/>
    </source>
</evidence>
<dbReference type="InterPro" id="IPR035906">
    <property type="entry name" value="MetI-like_sf"/>
</dbReference>
<comment type="subcellular location">
    <subcellularLocation>
        <location evidence="1 7">Cell membrane</location>
        <topology evidence="1 7">Multi-pass membrane protein</topology>
    </subcellularLocation>
</comment>
<keyword evidence="2 7" id="KW-0813">Transport</keyword>
<keyword evidence="4 7" id="KW-0812">Transmembrane</keyword>
<evidence type="ECO:0000259" key="8">
    <source>
        <dbReference type="PROSITE" id="PS50928"/>
    </source>
</evidence>
<dbReference type="AlphaFoldDB" id="U1LQ81"/>
<feature type="transmembrane region" description="Helical" evidence="7">
    <location>
        <begin position="103"/>
        <end position="123"/>
    </location>
</feature>
<comment type="caution">
    <text evidence="9">The sequence shown here is derived from an EMBL/GenBank/DDBJ whole genome shotgun (WGS) entry which is preliminary data.</text>
</comment>
<dbReference type="Proteomes" id="UP000016462">
    <property type="component" value="Unassembled WGS sequence"/>
</dbReference>
<dbReference type="GO" id="GO:0055085">
    <property type="term" value="P:transmembrane transport"/>
    <property type="evidence" value="ECO:0007669"/>
    <property type="project" value="InterPro"/>
</dbReference>
<feature type="transmembrane region" description="Helical" evidence="7">
    <location>
        <begin position="386"/>
        <end position="405"/>
    </location>
</feature>
<organism evidence="9 10">
    <name type="scientific">Agrococcus pavilionensis RW1</name>
    <dbReference type="NCBI Taxonomy" id="1330458"/>
    <lineage>
        <taxon>Bacteria</taxon>
        <taxon>Bacillati</taxon>
        <taxon>Actinomycetota</taxon>
        <taxon>Actinomycetes</taxon>
        <taxon>Micrococcales</taxon>
        <taxon>Microbacteriaceae</taxon>
        <taxon>Agrococcus</taxon>
    </lineage>
</organism>
<dbReference type="Pfam" id="PF00528">
    <property type="entry name" value="BPD_transp_1"/>
    <property type="match status" value="1"/>
</dbReference>
<sequence length="523" mass="57488">MATFIVRRLIAAVLILLAATFLMYNMVALSGDPLEDLRGVQTPNTAQLIEARIRLLHLDVPPPLRYFIWLGGIAGCFIGQCDFGMTIQQQPVLDVLLNSMDQTLRLVTVATLVAIILGIIIGITTALRQYSAYDYGVTFVSFLFYSLPIFWFAVLLKQFLAIGANDWLQRGGQIHWWVIALVALASGLFWMSVLGGDVKRKLITFGLAAASGGLLLWYMSVSGWFLNPRFIVFGLDFSLLAIAVLFLTVALLVTAILTGLKNRRSLFIALGMAVLGIALYYPVNFYLFNPQVVPMNAWIMIASFLVVILFGVAVGHLFGGDNKAANRKIAAWTGFLVFAIMVVDRHMQLWQAYSQSGFIRGRPIATIGASNPGFAQSSFFVQGVDAFTHLLLPSIALMVISFAGYTRYTRASLLEVMNQDYIRTARAKGLTERTVIVRHAFRNALIPITTIVAFDIAGIIGGAVITERVFGWTGMGSMFQNGLDRVDPNPVMAFFLVTGALALLFNLLADIAYAALDPRIRVS</sequence>
<keyword evidence="3" id="KW-1003">Cell membrane</keyword>
<evidence type="ECO:0000256" key="7">
    <source>
        <dbReference type="RuleBase" id="RU363032"/>
    </source>
</evidence>
<dbReference type="RefSeq" id="WP_021010141.1">
    <property type="nucleotide sequence ID" value="NZ_ASHR01000017.1"/>
</dbReference>
<name>U1LQ81_9MICO</name>
<feature type="transmembrane region" description="Helical" evidence="7">
    <location>
        <begin position="135"/>
        <end position="154"/>
    </location>
</feature>
<feature type="transmembrane region" description="Helical" evidence="7">
    <location>
        <begin position="295"/>
        <end position="317"/>
    </location>
</feature>
<dbReference type="CDD" id="cd06261">
    <property type="entry name" value="TM_PBP2"/>
    <property type="match status" value="1"/>
</dbReference>
<dbReference type="SUPFAM" id="SSF161098">
    <property type="entry name" value="MetI-like"/>
    <property type="match status" value="1"/>
</dbReference>
<evidence type="ECO:0000256" key="4">
    <source>
        <dbReference type="ARBA" id="ARBA00022692"/>
    </source>
</evidence>
<keyword evidence="5 7" id="KW-1133">Transmembrane helix</keyword>
<evidence type="ECO:0000256" key="1">
    <source>
        <dbReference type="ARBA" id="ARBA00004651"/>
    </source>
</evidence>
<evidence type="ECO:0000256" key="6">
    <source>
        <dbReference type="ARBA" id="ARBA00023136"/>
    </source>
</evidence>
<dbReference type="PANTHER" id="PTHR43163">
    <property type="entry name" value="DIPEPTIDE TRANSPORT SYSTEM PERMEASE PROTEIN DPPB-RELATED"/>
    <property type="match status" value="1"/>
</dbReference>
<feature type="transmembrane region" description="Helical" evidence="7">
    <location>
        <begin position="237"/>
        <end position="258"/>
    </location>
</feature>
<keyword evidence="10" id="KW-1185">Reference proteome</keyword>
<evidence type="ECO:0000313" key="9">
    <source>
        <dbReference type="EMBL" id="ERG64609.1"/>
    </source>
</evidence>
<keyword evidence="6 7" id="KW-0472">Membrane</keyword>
<proteinExistence type="inferred from homology"/>
<dbReference type="GO" id="GO:0005886">
    <property type="term" value="C:plasma membrane"/>
    <property type="evidence" value="ECO:0007669"/>
    <property type="project" value="UniProtKB-SubCell"/>
</dbReference>
<evidence type="ECO:0000256" key="2">
    <source>
        <dbReference type="ARBA" id="ARBA00022448"/>
    </source>
</evidence>
<dbReference type="PANTHER" id="PTHR43163:SF6">
    <property type="entry name" value="DIPEPTIDE TRANSPORT SYSTEM PERMEASE PROTEIN DPPB-RELATED"/>
    <property type="match status" value="1"/>
</dbReference>
<reference evidence="9 10" key="1">
    <citation type="journal article" date="2013" name="Genome Announc.">
        <title>First draft genome sequence from a member of the genus agrococcus, isolated from modern microbialites.</title>
        <authorList>
            <person name="White R.A.III."/>
            <person name="Grassa C.J."/>
            <person name="Suttle C.A."/>
        </authorList>
    </citation>
    <scope>NUCLEOTIDE SEQUENCE [LARGE SCALE GENOMIC DNA]</scope>
    <source>
        <strain evidence="9 10">RW1</strain>
    </source>
</reference>
<feature type="transmembrane region" description="Helical" evidence="7">
    <location>
        <begin position="329"/>
        <end position="347"/>
    </location>
</feature>
<comment type="similarity">
    <text evidence="7">Belongs to the binding-protein-dependent transport system permease family.</text>
</comment>
<feature type="transmembrane region" description="Helical" evidence="7">
    <location>
        <begin position="491"/>
        <end position="516"/>
    </location>
</feature>